<evidence type="ECO:0000313" key="10">
    <source>
        <dbReference type="Proteomes" id="UP000035159"/>
    </source>
</evidence>
<dbReference type="OrthoDB" id="9808392at2"/>
<accession>A0A0G2Z904</accession>
<keyword evidence="10" id="KW-1185">Reference proteome</keyword>
<protein>
    <recommendedName>
        <fullName evidence="7 8">Small ribosomal subunit protein bS20</fullName>
    </recommendedName>
</protein>
<dbReference type="SUPFAM" id="SSF46992">
    <property type="entry name" value="Ribosomal protein S20"/>
    <property type="match status" value="1"/>
</dbReference>
<dbReference type="InterPro" id="IPR036510">
    <property type="entry name" value="Ribosomal_bS20_sf"/>
</dbReference>
<name>A0A0G2Z904_9BACT</name>
<dbReference type="Pfam" id="PF01649">
    <property type="entry name" value="Ribosomal_S20p"/>
    <property type="match status" value="1"/>
</dbReference>
<evidence type="ECO:0000256" key="1">
    <source>
        <dbReference type="ARBA" id="ARBA00003134"/>
    </source>
</evidence>
<dbReference type="RefSeq" id="WP_047755215.1">
    <property type="nucleotide sequence ID" value="NZ_CAJUHA010000001.1"/>
</dbReference>
<comment type="function">
    <text evidence="1 8">Binds directly to 16S ribosomal RNA.</text>
</comment>
<reference evidence="9 10" key="1">
    <citation type="submission" date="2015-04" db="EMBL/GenBank/DDBJ databases">
        <title>Complete Genome Sequence of Kosmotoga pacifica SLHLJ1.</title>
        <authorList>
            <person name="Jiang L.J."/>
            <person name="Shao Z.Z."/>
            <person name="Jebbar M."/>
        </authorList>
    </citation>
    <scope>NUCLEOTIDE SEQUENCE [LARGE SCALE GENOMIC DNA]</scope>
    <source>
        <strain evidence="9 10">SLHLJ1</strain>
    </source>
</reference>
<dbReference type="Proteomes" id="UP000035159">
    <property type="component" value="Chromosome"/>
</dbReference>
<dbReference type="GO" id="GO:0070181">
    <property type="term" value="F:small ribosomal subunit rRNA binding"/>
    <property type="evidence" value="ECO:0007669"/>
    <property type="project" value="TreeGrafter"/>
</dbReference>
<keyword evidence="4 8" id="KW-0694">RNA-binding</keyword>
<dbReference type="KEGG" id="kpf:IX53_09835"/>
<dbReference type="EMBL" id="CP011232">
    <property type="protein sequence ID" value="AKI98080.1"/>
    <property type="molecule type" value="Genomic_DNA"/>
</dbReference>
<dbReference type="NCBIfam" id="TIGR00029">
    <property type="entry name" value="S20"/>
    <property type="match status" value="1"/>
</dbReference>
<evidence type="ECO:0000256" key="5">
    <source>
        <dbReference type="ARBA" id="ARBA00022980"/>
    </source>
</evidence>
<dbReference type="HAMAP" id="MF_00500">
    <property type="entry name" value="Ribosomal_bS20"/>
    <property type="match status" value="1"/>
</dbReference>
<evidence type="ECO:0000256" key="4">
    <source>
        <dbReference type="ARBA" id="ARBA00022884"/>
    </source>
</evidence>
<dbReference type="InterPro" id="IPR002583">
    <property type="entry name" value="Ribosomal_bS20"/>
</dbReference>
<evidence type="ECO:0000256" key="3">
    <source>
        <dbReference type="ARBA" id="ARBA00022730"/>
    </source>
</evidence>
<proteinExistence type="inferred from homology"/>
<dbReference type="Gene3D" id="1.20.58.110">
    <property type="entry name" value="Ribosomal protein S20"/>
    <property type="match status" value="1"/>
</dbReference>
<keyword evidence="3 8" id="KW-0699">rRNA-binding</keyword>
<evidence type="ECO:0000256" key="2">
    <source>
        <dbReference type="ARBA" id="ARBA00007634"/>
    </source>
</evidence>
<evidence type="ECO:0000256" key="8">
    <source>
        <dbReference type="HAMAP-Rule" id="MF_00500"/>
    </source>
</evidence>
<dbReference type="GO" id="GO:0006412">
    <property type="term" value="P:translation"/>
    <property type="evidence" value="ECO:0007669"/>
    <property type="project" value="UniProtKB-UniRule"/>
</dbReference>
<gene>
    <name evidence="8" type="primary">rpsT</name>
    <name evidence="9" type="ORF">IX53_09835</name>
</gene>
<organism evidence="9 10">
    <name type="scientific">Kosmotoga pacifica</name>
    <dbReference type="NCBI Taxonomy" id="1330330"/>
    <lineage>
        <taxon>Bacteria</taxon>
        <taxon>Thermotogati</taxon>
        <taxon>Thermotogota</taxon>
        <taxon>Thermotogae</taxon>
        <taxon>Kosmotogales</taxon>
        <taxon>Kosmotogaceae</taxon>
        <taxon>Kosmotoga</taxon>
    </lineage>
</organism>
<keyword evidence="6 8" id="KW-0687">Ribonucleoprotein</keyword>
<evidence type="ECO:0000256" key="6">
    <source>
        <dbReference type="ARBA" id="ARBA00023274"/>
    </source>
</evidence>
<dbReference type="FunFam" id="1.20.58.110:FF:000001">
    <property type="entry name" value="30S ribosomal protein S20"/>
    <property type="match status" value="1"/>
</dbReference>
<evidence type="ECO:0000256" key="7">
    <source>
        <dbReference type="ARBA" id="ARBA00035136"/>
    </source>
</evidence>
<dbReference type="GO" id="GO:0015935">
    <property type="term" value="C:small ribosomal subunit"/>
    <property type="evidence" value="ECO:0007669"/>
    <property type="project" value="TreeGrafter"/>
</dbReference>
<keyword evidence="5 8" id="KW-0689">Ribosomal protein</keyword>
<dbReference type="AlphaFoldDB" id="A0A0G2Z904"/>
<sequence length="92" mass="10780">MPNIKSAEKRVRQMKVRRLRNKSVKTRFRNVTKELLTAIETKESPEKIKELLSLSYSVLDRAAKKGVIHKKQASRRKARLTTRVKKYLESLS</sequence>
<dbReference type="PANTHER" id="PTHR33398:SF1">
    <property type="entry name" value="SMALL RIBOSOMAL SUBUNIT PROTEIN BS20C"/>
    <property type="match status" value="1"/>
</dbReference>
<dbReference type="STRING" id="1330330.IX53_09835"/>
<evidence type="ECO:0000313" key="9">
    <source>
        <dbReference type="EMBL" id="AKI98080.1"/>
    </source>
</evidence>
<dbReference type="GO" id="GO:0005829">
    <property type="term" value="C:cytosol"/>
    <property type="evidence" value="ECO:0007669"/>
    <property type="project" value="TreeGrafter"/>
</dbReference>
<dbReference type="GO" id="GO:0003735">
    <property type="term" value="F:structural constituent of ribosome"/>
    <property type="evidence" value="ECO:0007669"/>
    <property type="project" value="InterPro"/>
</dbReference>
<comment type="similarity">
    <text evidence="2 8">Belongs to the bacterial ribosomal protein bS20 family.</text>
</comment>
<dbReference type="PANTHER" id="PTHR33398">
    <property type="entry name" value="30S RIBOSOMAL PROTEIN S20"/>
    <property type="match status" value="1"/>
</dbReference>
<dbReference type="PATRIC" id="fig|1330330.3.peg.2005"/>